<dbReference type="PANTHER" id="PTHR46889:SF4">
    <property type="entry name" value="TRANSPOSASE INSO FOR INSERTION SEQUENCE ELEMENT IS911B-RELATED"/>
    <property type="match status" value="1"/>
</dbReference>
<dbReference type="InterPro" id="IPR025948">
    <property type="entry name" value="HTH-like_dom"/>
</dbReference>
<dbReference type="Proteomes" id="UP001501444">
    <property type="component" value="Unassembled WGS sequence"/>
</dbReference>
<keyword evidence="3" id="KW-1185">Reference proteome</keyword>
<evidence type="ECO:0000313" key="2">
    <source>
        <dbReference type="EMBL" id="GAA2339308.1"/>
    </source>
</evidence>
<dbReference type="InterPro" id="IPR050900">
    <property type="entry name" value="Transposase_IS3/IS150/IS904"/>
</dbReference>
<gene>
    <name evidence="2" type="ORF">GCM10010170_021310</name>
</gene>
<protein>
    <recommendedName>
        <fullName evidence="1">HTH-like domain-containing protein</fullName>
    </recommendedName>
</protein>
<dbReference type="RefSeq" id="WP_425553520.1">
    <property type="nucleotide sequence ID" value="NZ_BAAARV010000019.1"/>
</dbReference>
<reference evidence="2 3" key="1">
    <citation type="journal article" date="2019" name="Int. J. Syst. Evol. Microbiol.">
        <title>The Global Catalogue of Microorganisms (GCM) 10K type strain sequencing project: providing services to taxonomists for standard genome sequencing and annotation.</title>
        <authorList>
            <consortium name="The Broad Institute Genomics Platform"/>
            <consortium name="The Broad Institute Genome Sequencing Center for Infectious Disease"/>
            <person name="Wu L."/>
            <person name="Ma J."/>
        </authorList>
    </citation>
    <scope>NUCLEOTIDE SEQUENCE [LARGE SCALE GENOMIC DNA]</scope>
    <source>
        <strain evidence="2 3">JCM 3272</strain>
    </source>
</reference>
<organism evidence="2 3">
    <name type="scientific">Dactylosporangium salmoneum</name>
    <dbReference type="NCBI Taxonomy" id="53361"/>
    <lineage>
        <taxon>Bacteria</taxon>
        <taxon>Bacillati</taxon>
        <taxon>Actinomycetota</taxon>
        <taxon>Actinomycetes</taxon>
        <taxon>Micromonosporales</taxon>
        <taxon>Micromonosporaceae</taxon>
        <taxon>Dactylosporangium</taxon>
    </lineage>
</organism>
<dbReference type="Pfam" id="PF13276">
    <property type="entry name" value="HTH_21"/>
    <property type="match status" value="1"/>
</dbReference>
<evidence type="ECO:0000313" key="3">
    <source>
        <dbReference type="Proteomes" id="UP001501444"/>
    </source>
</evidence>
<dbReference type="EMBL" id="BAAARV010000019">
    <property type="protein sequence ID" value="GAA2339308.1"/>
    <property type="molecule type" value="Genomic_DNA"/>
</dbReference>
<dbReference type="PANTHER" id="PTHR46889">
    <property type="entry name" value="TRANSPOSASE INSF FOR INSERTION SEQUENCE IS3B-RELATED"/>
    <property type="match status" value="1"/>
</dbReference>
<feature type="domain" description="HTH-like" evidence="1">
    <location>
        <begin position="32"/>
        <end position="88"/>
    </location>
</feature>
<accession>A0ABN3FWS1</accession>
<evidence type="ECO:0000259" key="1">
    <source>
        <dbReference type="Pfam" id="PF13276"/>
    </source>
</evidence>
<sequence length="237" mass="25441">MKRLCQVLDIARSSFYHWQATEPARAERLTADQQLAERIRAVHAASDGTYGAPRITAELRERGERVNHKRIARLMRGAGLQGLRLRRRHRTTVPDPAAAKAPDLIGRRLGVQPAGAEWCADAGDRSKIIYVGTATTSCAVRESSVRCRAGVSARWMTWLPSGVQSVHCSGAVTQGHGSVTWLTCRETRPVGPVAGRQVCVAAPGHRVAGDTAPALAPTPPTKIAVAAVAGCHGRRPE</sequence>
<proteinExistence type="predicted"/>
<name>A0ABN3FWS1_9ACTN</name>
<comment type="caution">
    <text evidence="2">The sequence shown here is derived from an EMBL/GenBank/DDBJ whole genome shotgun (WGS) entry which is preliminary data.</text>
</comment>